<evidence type="ECO:0000256" key="7">
    <source>
        <dbReference type="PROSITE-ProRule" id="PRU01360"/>
    </source>
</evidence>
<comment type="caution">
    <text evidence="10">The sequence shown here is derived from an EMBL/GenBank/DDBJ whole genome shotgun (WGS) entry which is preliminary data.</text>
</comment>
<dbReference type="OrthoDB" id="9768177at2"/>
<dbReference type="Gene3D" id="2.170.130.10">
    <property type="entry name" value="TonB-dependent receptor, plug domain"/>
    <property type="match status" value="1"/>
</dbReference>
<evidence type="ECO:0000256" key="3">
    <source>
        <dbReference type="ARBA" id="ARBA00022452"/>
    </source>
</evidence>
<dbReference type="InterPro" id="IPR012910">
    <property type="entry name" value="Plug_dom"/>
</dbReference>
<name>A0A3N4PYH5_9BACT</name>
<evidence type="ECO:0000313" key="11">
    <source>
        <dbReference type="Proteomes" id="UP000278351"/>
    </source>
</evidence>
<evidence type="ECO:0000313" key="10">
    <source>
        <dbReference type="EMBL" id="RPE12465.1"/>
    </source>
</evidence>
<dbReference type="PROSITE" id="PS52016">
    <property type="entry name" value="TONB_DEPENDENT_REC_3"/>
    <property type="match status" value="1"/>
</dbReference>
<dbReference type="PANTHER" id="PTHR30069">
    <property type="entry name" value="TONB-DEPENDENT OUTER MEMBRANE RECEPTOR"/>
    <property type="match status" value="1"/>
</dbReference>
<sequence length="1061" mass="116743">MRHLYKLTLLLLLANLTTYAQNRKITGKVTAESGQPLPGVTVFIKGTATGTVTSAEGNYTLAVPDSATLLTFAFIGMETRSVDINGQTSINVVLLPADKQLQEVVVTALGISRSKKALGYSVQEVKSAELQTRPTNALGALSGKVAGLQVVSSGGNMGGSSRVLLRGINSISGNNQPLFVIDGITIDNADLNTKSTVNGSAGKDVGNMIQDLNPDDIESINVLKGPAAAALYGTRAANGVIVITTKKGRAGKGLDVTVNSGIEFEKIVRLPERQKLYGGGKSNTFQEAVINGQTYKIVDYGMDESWGPKLDGTPVLHWYNLDPEYTDTYLKPEPWAYPKHDVTSFFRTGIASTNNVSISGGGENQTFRLSYTNRTVRGTVPNSSLHRNTINFSGSSRFSRFLATANFNYVKNQSTGRPWTGASNRNIMLEAFQWGQTQIDYDKLREYKRPDGTPRAWNRNSWENTTIGRSTKYIDNPYWSAYESYLKENRDRFYGNVGLAYDVNNWLQLSTKVNADLYNYQQQDRIAVYSRSQSNYSEYANNFSEFNYEFLANANKRWSNISLTAYAGGNVMNQKRRVSNAITQGGLIIPGYYNLKNAGSVLNESNFYHKSIYSLFGSVSLGYKNFWFVDGTIRNDWSSTLPLDKNSFAYPSVSSSLILSELAPFKESSWLNLLKLRLSWAQVGNDTDPYQLQQAYEASQAFNGNPGYKLPSVLANKDLKPEITSSTEAGVSLRAFSNRIGLDVTLYNNNSRNQIINIPVSTAFGYESKYINAGKINNRGIEVSLNGTPVQTQDFTWDVTLNWSANRNKVVELNEGVTTFPLTDPTGSLVTLVAREGEPYGQLMGYDFVYAPDGQKVINANGAYARTEQLIPIGSVLPNWQFGIQQHFTYKRFDAGFLVDGRVGGKFFSQTYKVGMQTGMLKPTAENGIRENGLVLGGVNGTVVYNADGTYTVSNVKENTTRISAYDWAYGFSTGPTSQSILDATFVKLREVTAGYTIPFSKTSTVRQVRVSAYGRNLWNIYTASKYIDPELTNSGGNIQGVEGGNLPIPATFGLNVQVKF</sequence>
<keyword evidence="6 7" id="KW-0998">Cell outer membrane</keyword>
<evidence type="ECO:0000256" key="1">
    <source>
        <dbReference type="ARBA" id="ARBA00004571"/>
    </source>
</evidence>
<dbReference type="InterPro" id="IPR039426">
    <property type="entry name" value="TonB-dep_rcpt-like"/>
</dbReference>
<organism evidence="10 11">
    <name type="scientific">Chitinophaga lutea</name>
    <dbReference type="NCBI Taxonomy" id="2488634"/>
    <lineage>
        <taxon>Bacteria</taxon>
        <taxon>Pseudomonadati</taxon>
        <taxon>Bacteroidota</taxon>
        <taxon>Chitinophagia</taxon>
        <taxon>Chitinophagales</taxon>
        <taxon>Chitinophagaceae</taxon>
        <taxon>Chitinophaga</taxon>
    </lineage>
</organism>
<keyword evidence="3 7" id="KW-1134">Transmembrane beta strand</keyword>
<dbReference type="AlphaFoldDB" id="A0A3N4PYH5"/>
<dbReference type="GO" id="GO:0009279">
    <property type="term" value="C:cell outer membrane"/>
    <property type="evidence" value="ECO:0007669"/>
    <property type="project" value="UniProtKB-SubCell"/>
</dbReference>
<dbReference type="Pfam" id="PF13715">
    <property type="entry name" value="CarbopepD_reg_2"/>
    <property type="match status" value="1"/>
</dbReference>
<comment type="subcellular location">
    <subcellularLocation>
        <location evidence="1 7">Cell outer membrane</location>
        <topology evidence="1 7">Multi-pass membrane protein</topology>
    </subcellularLocation>
</comment>
<dbReference type="NCBIfam" id="TIGR04056">
    <property type="entry name" value="OMP_RagA_SusC"/>
    <property type="match status" value="1"/>
</dbReference>
<evidence type="ECO:0000256" key="6">
    <source>
        <dbReference type="ARBA" id="ARBA00023237"/>
    </source>
</evidence>
<feature type="chain" id="PRO_5018311715" evidence="8">
    <location>
        <begin position="21"/>
        <end position="1061"/>
    </location>
</feature>
<proteinExistence type="inferred from homology"/>
<dbReference type="Pfam" id="PF07715">
    <property type="entry name" value="Plug"/>
    <property type="match status" value="1"/>
</dbReference>
<dbReference type="NCBIfam" id="TIGR04057">
    <property type="entry name" value="SusC_RagA_signa"/>
    <property type="match status" value="1"/>
</dbReference>
<comment type="similarity">
    <text evidence="7">Belongs to the TonB-dependent receptor family.</text>
</comment>
<dbReference type="Gene3D" id="2.60.40.1120">
    <property type="entry name" value="Carboxypeptidase-like, regulatory domain"/>
    <property type="match status" value="1"/>
</dbReference>
<dbReference type="Proteomes" id="UP000278351">
    <property type="component" value="Unassembled WGS sequence"/>
</dbReference>
<dbReference type="GO" id="GO:0044718">
    <property type="term" value="P:siderophore transmembrane transport"/>
    <property type="evidence" value="ECO:0007669"/>
    <property type="project" value="TreeGrafter"/>
</dbReference>
<keyword evidence="8" id="KW-0732">Signal</keyword>
<evidence type="ECO:0000256" key="5">
    <source>
        <dbReference type="ARBA" id="ARBA00023136"/>
    </source>
</evidence>
<gene>
    <name evidence="10" type="ORF">EGT74_02625</name>
</gene>
<feature type="signal peptide" evidence="8">
    <location>
        <begin position="1"/>
        <end position="20"/>
    </location>
</feature>
<evidence type="ECO:0000256" key="8">
    <source>
        <dbReference type="SAM" id="SignalP"/>
    </source>
</evidence>
<dbReference type="InterPro" id="IPR037066">
    <property type="entry name" value="Plug_dom_sf"/>
</dbReference>
<dbReference type="SUPFAM" id="SSF49464">
    <property type="entry name" value="Carboxypeptidase regulatory domain-like"/>
    <property type="match status" value="1"/>
</dbReference>
<dbReference type="SUPFAM" id="SSF56935">
    <property type="entry name" value="Porins"/>
    <property type="match status" value="1"/>
</dbReference>
<dbReference type="InterPro" id="IPR023996">
    <property type="entry name" value="TonB-dep_OMP_SusC/RagA"/>
</dbReference>
<dbReference type="InterPro" id="IPR023997">
    <property type="entry name" value="TonB-dep_OMP_SusC/RagA_CS"/>
</dbReference>
<accession>A0A3N4PYH5</accession>
<evidence type="ECO:0000256" key="4">
    <source>
        <dbReference type="ARBA" id="ARBA00022692"/>
    </source>
</evidence>
<keyword evidence="11" id="KW-1185">Reference proteome</keyword>
<dbReference type="InterPro" id="IPR008969">
    <property type="entry name" value="CarboxyPept-like_regulatory"/>
</dbReference>
<dbReference type="PANTHER" id="PTHR30069:SF37">
    <property type="entry name" value="FERRIC VIBRIOBACTIN RECEPTOR VIUA"/>
    <property type="match status" value="1"/>
</dbReference>
<dbReference type="InterPro" id="IPR036942">
    <property type="entry name" value="Beta-barrel_TonB_sf"/>
</dbReference>
<reference evidence="10 11" key="1">
    <citation type="submission" date="2018-11" db="EMBL/GenBank/DDBJ databases">
        <title>Chitinophaga lutea sp.nov., isolate from arsenic contaminated soil.</title>
        <authorList>
            <person name="Zong Y."/>
        </authorList>
    </citation>
    <scope>NUCLEOTIDE SEQUENCE [LARGE SCALE GENOMIC DNA]</scope>
    <source>
        <strain evidence="10 11">ZY74</strain>
    </source>
</reference>
<keyword evidence="5 7" id="KW-0472">Membrane</keyword>
<evidence type="ECO:0000256" key="2">
    <source>
        <dbReference type="ARBA" id="ARBA00022448"/>
    </source>
</evidence>
<dbReference type="EMBL" id="RPDH01000001">
    <property type="protein sequence ID" value="RPE12465.1"/>
    <property type="molecule type" value="Genomic_DNA"/>
</dbReference>
<keyword evidence="4 7" id="KW-0812">Transmembrane</keyword>
<dbReference type="GO" id="GO:0015344">
    <property type="term" value="F:siderophore uptake transmembrane transporter activity"/>
    <property type="evidence" value="ECO:0007669"/>
    <property type="project" value="TreeGrafter"/>
</dbReference>
<keyword evidence="2 7" id="KW-0813">Transport</keyword>
<evidence type="ECO:0000259" key="9">
    <source>
        <dbReference type="Pfam" id="PF07715"/>
    </source>
</evidence>
<protein>
    <submittedName>
        <fullName evidence="10">SusC/RagA family TonB-linked outer membrane protein</fullName>
    </submittedName>
</protein>
<dbReference type="Gene3D" id="2.40.170.20">
    <property type="entry name" value="TonB-dependent receptor, beta-barrel domain"/>
    <property type="match status" value="1"/>
</dbReference>
<feature type="domain" description="TonB-dependent receptor plug" evidence="9">
    <location>
        <begin position="115"/>
        <end position="240"/>
    </location>
</feature>